<evidence type="ECO:0000313" key="1">
    <source>
        <dbReference type="EMBL" id="MPC08739.1"/>
    </source>
</evidence>
<evidence type="ECO:0000313" key="2">
    <source>
        <dbReference type="Proteomes" id="UP000324222"/>
    </source>
</evidence>
<reference evidence="1 2" key="1">
    <citation type="submission" date="2019-05" db="EMBL/GenBank/DDBJ databases">
        <title>Another draft genome of Portunus trituberculatus and its Hox gene families provides insights of decapod evolution.</title>
        <authorList>
            <person name="Jeong J.-H."/>
            <person name="Song I."/>
            <person name="Kim S."/>
            <person name="Choi T."/>
            <person name="Kim D."/>
            <person name="Ryu S."/>
            <person name="Kim W."/>
        </authorList>
    </citation>
    <scope>NUCLEOTIDE SEQUENCE [LARGE SCALE GENOMIC DNA]</scope>
    <source>
        <tissue evidence="1">Muscle</tissue>
    </source>
</reference>
<dbReference type="AlphaFoldDB" id="A0A5B7CH13"/>
<name>A0A5B7CH13_PORTR</name>
<protein>
    <submittedName>
        <fullName evidence="1">Uncharacterized protein</fullName>
    </submittedName>
</protein>
<accession>A0A5B7CH13</accession>
<dbReference type="EMBL" id="VSRR010000042">
    <property type="protein sequence ID" value="MPC08739.1"/>
    <property type="molecule type" value="Genomic_DNA"/>
</dbReference>
<organism evidence="1 2">
    <name type="scientific">Portunus trituberculatus</name>
    <name type="common">Swimming crab</name>
    <name type="synonym">Neptunus trituberculatus</name>
    <dbReference type="NCBI Taxonomy" id="210409"/>
    <lineage>
        <taxon>Eukaryota</taxon>
        <taxon>Metazoa</taxon>
        <taxon>Ecdysozoa</taxon>
        <taxon>Arthropoda</taxon>
        <taxon>Crustacea</taxon>
        <taxon>Multicrustacea</taxon>
        <taxon>Malacostraca</taxon>
        <taxon>Eumalacostraca</taxon>
        <taxon>Eucarida</taxon>
        <taxon>Decapoda</taxon>
        <taxon>Pleocyemata</taxon>
        <taxon>Brachyura</taxon>
        <taxon>Eubrachyura</taxon>
        <taxon>Portunoidea</taxon>
        <taxon>Portunidae</taxon>
        <taxon>Portuninae</taxon>
        <taxon>Portunus</taxon>
    </lineage>
</organism>
<proteinExistence type="predicted"/>
<comment type="caution">
    <text evidence="1">The sequence shown here is derived from an EMBL/GenBank/DDBJ whole genome shotgun (WGS) entry which is preliminary data.</text>
</comment>
<gene>
    <name evidence="1" type="ORF">E2C01_001332</name>
</gene>
<keyword evidence="2" id="KW-1185">Reference proteome</keyword>
<dbReference type="Proteomes" id="UP000324222">
    <property type="component" value="Unassembled WGS sequence"/>
</dbReference>
<sequence length="78" mass="8975">MFGPNGRRASVKQKWACENVVSGAERIACWREAILGRFRAWGIAQDLTKQSLKGTEERREKDKREPVFGIVLVYLRNP</sequence>